<dbReference type="SUPFAM" id="SSF54197">
    <property type="entry name" value="HIT-like"/>
    <property type="match status" value="1"/>
</dbReference>
<dbReference type="InterPro" id="IPR036265">
    <property type="entry name" value="HIT-like_sf"/>
</dbReference>
<dbReference type="PROSITE" id="PS51084">
    <property type="entry name" value="HIT_2"/>
    <property type="match status" value="1"/>
</dbReference>
<dbReference type="OrthoDB" id="9784774at2"/>
<protein>
    <submittedName>
        <fullName evidence="3">HIT family protein</fullName>
    </submittedName>
</protein>
<evidence type="ECO:0000256" key="1">
    <source>
        <dbReference type="PROSITE-ProRule" id="PRU00464"/>
    </source>
</evidence>
<proteinExistence type="predicted"/>
<dbReference type="Pfam" id="PF01230">
    <property type="entry name" value="HIT"/>
    <property type="match status" value="1"/>
</dbReference>
<accession>A0A387BH29</accession>
<feature type="short sequence motif" description="Histidine triad motif" evidence="1">
    <location>
        <begin position="94"/>
        <end position="98"/>
    </location>
</feature>
<dbReference type="KEGG" id="lact:D7I46_10585"/>
<dbReference type="GO" id="GO:0003824">
    <property type="term" value="F:catalytic activity"/>
    <property type="evidence" value="ECO:0007669"/>
    <property type="project" value="InterPro"/>
</dbReference>
<dbReference type="Proteomes" id="UP000269374">
    <property type="component" value="Chromosome"/>
</dbReference>
<dbReference type="RefSeq" id="WP_120772843.1">
    <property type="nucleotide sequence ID" value="NZ_CP032627.1"/>
</dbReference>
<dbReference type="AlphaFoldDB" id="A0A387BH29"/>
<keyword evidence="4" id="KW-1185">Reference proteome</keyword>
<evidence type="ECO:0000313" key="3">
    <source>
        <dbReference type="EMBL" id="AYG01472.1"/>
    </source>
</evidence>
<dbReference type="EMBL" id="CP032627">
    <property type="protein sequence ID" value="AYG01472.1"/>
    <property type="molecule type" value="Genomic_DNA"/>
</dbReference>
<sequence length="154" mass="18021">MSCFICERIEMIKNETNLYFVKELETGYVVIGDFQYFYGRTIFLCKEHVTELHYLESTFKQKHLEEMALVQEAVAKAFKAEKMNIEMLGNADSHVHWHLFPRQQGDLQPYASKGPVWWVPLEVMEGEAARPTNEKLAEMVETLRKTLDEVLESE</sequence>
<evidence type="ECO:0000259" key="2">
    <source>
        <dbReference type="PROSITE" id="PS51084"/>
    </source>
</evidence>
<evidence type="ECO:0000313" key="4">
    <source>
        <dbReference type="Proteomes" id="UP000269374"/>
    </source>
</evidence>
<dbReference type="InterPro" id="IPR011146">
    <property type="entry name" value="HIT-like"/>
</dbReference>
<feature type="domain" description="HIT" evidence="2">
    <location>
        <begin position="7"/>
        <end position="109"/>
    </location>
</feature>
<dbReference type="Gene3D" id="3.30.428.10">
    <property type="entry name" value="HIT-like"/>
    <property type="match status" value="1"/>
</dbReference>
<gene>
    <name evidence="3" type="ORF">D7I46_10585</name>
</gene>
<reference evidence="3 4" key="1">
    <citation type="submission" date="2018-09" db="EMBL/GenBank/DDBJ databases">
        <title>Genome sequencing of strain 1JSPR-7.</title>
        <authorList>
            <person name="Heo J."/>
            <person name="Kim S.-J."/>
            <person name="Kwon S.-W."/>
        </authorList>
    </citation>
    <scope>NUCLEOTIDE SEQUENCE [LARGE SCALE GENOMIC DNA]</scope>
    <source>
        <strain evidence="3 4">1JSPR-7</strain>
    </source>
</reference>
<organism evidence="3 4">
    <name type="scientific">Lactococcus allomyrinae</name>
    <dbReference type="NCBI Taxonomy" id="2419773"/>
    <lineage>
        <taxon>Bacteria</taxon>
        <taxon>Bacillati</taxon>
        <taxon>Bacillota</taxon>
        <taxon>Bacilli</taxon>
        <taxon>Lactobacillales</taxon>
        <taxon>Streptococcaceae</taxon>
        <taxon>Lactococcus</taxon>
    </lineage>
</organism>
<name>A0A387BH29_9LACT</name>